<evidence type="ECO:0000259" key="1">
    <source>
        <dbReference type="Pfam" id="PF01636"/>
    </source>
</evidence>
<accession>W0FKL2</accession>
<keyword evidence="2" id="KW-0808">Transferase</keyword>
<sequence length="338" mass="38626">MNNGECGMTQETIAKLLDTRGLGKPVSPAVPVSGGLMHRMFRAETVKGVYAVKCLNPEIMKRPGVMENYRRAEKLEQVLENAGIPLAPALALDGQKMQELDGEYFYVFRWQEGRITDWRNITAEQCRQAGNIQGRIHALQPAEKHTEPEMSRIDWHAYTEEANRQGSPVAGLLRENEQLLYSAQDELNRARRALPDIVCITDEDMDPKNVMWHDGKPVVIDLECLDYGNPVSAVLQLSLQWSGITTCSLDPEKMKAFFDGYLEAYDNGFRDYAGVLGLAYTWIEWLEYNITRALGECRDESERETGISEVRNTISRIRYIRETEDRIRLQLIYLSEKN</sequence>
<dbReference type="GO" id="GO:0016740">
    <property type="term" value="F:transferase activity"/>
    <property type="evidence" value="ECO:0007669"/>
    <property type="project" value="UniProtKB-KW"/>
</dbReference>
<dbReference type="InterPro" id="IPR011009">
    <property type="entry name" value="Kinase-like_dom_sf"/>
</dbReference>
<proteinExistence type="predicted"/>
<evidence type="ECO:0000313" key="2">
    <source>
        <dbReference type="EMBL" id="AHF25456.1"/>
    </source>
</evidence>
<dbReference type="EMBL" id="KC246837">
    <property type="protein sequence ID" value="AHF25456.1"/>
    <property type="molecule type" value="Genomic_DNA"/>
</dbReference>
<organism evidence="2">
    <name type="scientific">uncultured bacterium Contig1586</name>
    <dbReference type="NCBI Taxonomy" id="1393462"/>
    <lineage>
        <taxon>Bacteria</taxon>
        <taxon>environmental samples</taxon>
    </lineage>
</organism>
<feature type="domain" description="Aminoglycoside phosphotransferase" evidence="1">
    <location>
        <begin position="30"/>
        <end position="260"/>
    </location>
</feature>
<dbReference type="Gene3D" id="3.90.1200.10">
    <property type="match status" value="1"/>
</dbReference>
<reference evidence="2" key="1">
    <citation type="journal article" date="2013" name="PLoS ONE">
        <title>Metagenomic insights into the carbohydrate-active enzymes carried by the microorganisms adhering to solid digesta in the rumen of cows.</title>
        <authorList>
            <person name="Wang L."/>
            <person name="Hatem A."/>
            <person name="Catalyurek U.V."/>
            <person name="Morrison M."/>
            <person name="Yu Z."/>
        </authorList>
    </citation>
    <scope>NUCLEOTIDE SEQUENCE</scope>
</reference>
<dbReference type="AlphaFoldDB" id="W0FKL2"/>
<dbReference type="SUPFAM" id="SSF56112">
    <property type="entry name" value="Protein kinase-like (PK-like)"/>
    <property type="match status" value="1"/>
</dbReference>
<dbReference type="InterPro" id="IPR002575">
    <property type="entry name" value="Aminoglycoside_PTrfase"/>
</dbReference>
<name>W0FKL2_9BACT</name>
<dbReference type="Pfam" id="PF01636">
    <property type="entry name" value="APH"/>
    <property type="match status" value="1"/>
</dbReference>
<protein>
    <submittedName>
        <fullName evidence="2">Aminoglycoside phosphotransferase</fullName>
    </submittedName>
</protein>